<proteinExistence type="predicted"/>
<protein>
    <submittedName>
        <fullName evidence="1">Uncharacterized protein</fullName>
    </submittedName>
</protein>
<accession>A0AAV3QEJ6</accession>
<dbReference type="Proteomes" id="UP001454036">
    <property type="component" value="Unassembled WGS sequence"/>
</dbReference>
<dbReference type="AlphaFoldDB" id="A0AAV3QEJ6"/>
<keyword evidence="2" id="KW-1185">Reference proteome</keyword>
<evidence type="ECO:0000313" key="1">
    <source>
        <dbReference type="EMBL" id="GAA0160983.1"/>
    </source>
</evidence>
<name>A0AAV3QEJ6_LITER</name>
<comment type="caution">
    <text evidence="1">The sequence shown here is derived from an EMBL/GenBank/DDBJ whole genome shotgun (WGS) entry which is preliminary data.</text>
</comment>
<gene>
    <name evidence="1" type="ORF">LIER_17409</name>
</gene>
<evidence type="ECO:0000313" key="2">
    <source>
        <dbReference type="Proteomes" id="UP001454036"/>
    </source>
</evidence>
<organism evidence="1 2">
    <name type="scientific">Lithospermum erythrorhizon</name>
    <name type="common">Purple gromwell</name>
    <name type="synonym">Lithospermum officinale var. erythrorhizon</name>
    <dbReference type="NCBI Taxonomy" id="34254"/>
    <lineage>
        <taxon>Eukaryota</taxon>
        <taxon>Viridiplantae</taxon>
        <taxon>Streptophyta</taxon>
        <taxon>Embryophyta</taxon>
        <taxon>Tracheophyta</taxon>
        <taxon>Spermatophyta</taxon>
        <taxon>Magnoliopsida</taxon>
        <taxon>eudicotyledons</taxon>
        <taxon>Gunneridae</taxon>
        <taxon>Pentapetalae</taxon>
        <taxon>asterids</taxon>
        <taxon>lamiids</taxon>
        <taxon>Boraginales</taxon>
        <taxon>Boraginaceae</taxon>
        <taxon>Boraginoideae</taxon>
        <taxon>Lithospermeae</taxon>
        <taxon>Lithospermum</taxon>
    </lineage>
</organism>
<sequence>MGRLMRDASVPLTCVASPDMILGILSYKRLEYPRLLDLLSEGLTINMTSTHAPIHLFDSCYSLLSGDAFQQRTLKLCLLILFATRRSSGRTPVLKNSKIAWYDGWGTLPLPSKVFSITSFI</sequence>
<dbReference type="EMBL" id="BAABME010004048">
    <property type="protein sequence ID" value="GAA0160983.1"/>
    <property type="molecule type" value="Genomic_DNA"/>
</dbReference>
<reference evidence="1 2" key="1">
    <citation type="submission" date="2024-01" db="EMBL/GenBank/DDBJ databases">
        <title>The complete chloroplast genome sequence of Lithospermum erythrorhizon: insights into the phylogenetic relationship among Boraginaceae species and the maternal lineages of purple gromwells.</title>
        <authorList>
            <person name="Okada T."/>
            <person name="Watanabe K."/>
        </authorList>
    </citation>
    <scope>NUCLEOTIDE SEQUENCE [LARGE SCALE GENOMIC DNA]</scope>
</reference>